<dbReference type="HOGENOM" id="CLU_100715_7_3_11"/>
<dbReference type="PANTHER" id="PTHR11803">
    <property type="entry name" value="2-IMINOBUTANOATE/2-IMINOPROPANOATE DEAMINASE RIDA"/>
    <property type="match status" value="1"/>
</dbReference>
<dbReference type="Gene3D" id="3.30.1330.40">
    <property type="entry name" value="RutC-like"/>
    <property type="match status" value="1"/>
</dbReference>
<evidence type="ECO:0000256" key="1">
    <source>
        <dbReference type="SAM" id="MobiDB-lite"/>
    </source>
</evidence>
<evidence type="ECO:0000313" key="3">
    <source>
        <dbReference type="Proteomes" id="UP000003779"/>
    </source>
</evidence>
<feature type="region of interest" description="Disordered" evidence="1">
    <location>
        <begin position="1"/>
        <end position="28"/>
    </location>
</feature>
<dbReference type="GO" id="GO:0019239">
    <property type="term" value="F:deaminase activity"/>
    <property type="evidence" value="ECO:0007669"/>
    <property type="project" value="TreeGrafter"/>
</dbReference>
<reference evidence="2 3" key="1">
    <citation type="journal article" date="2012" name="J. Bacteriol.">
        <title>Whole-Genome Sequence of Nocardiopsis alba Strain ATCC BAA-2165, Associated with Honeybees.</title>
        <authorList>
            <person name="Qiao J."/>
            <person name="Chen L."/>
            <person name="Li Y."/>
            <person name="Wang J."/>
            <person name="Zhang W."/>
            <person name="Chen S."/>
        </authorList>
    </citation>
    <scope>NUCLEOTIDE SEQUENCE [LARGE SCALE GENOMIC DNA]</scope>
    <source>
        <strain evidence="3">ATCC BAA-2165 / BE74</strain>
    </source>
</reference>
<organism evidence="2 3">
    <name type="scientific">Nocardiopsis alba (strain ATCC BAA-2165 / BE74)</name>
    <dbReference type="NCBI Taxonomy" id="1205910"/>
    <lineage>
        <taxon>Bacteria</taxon>
        <taxon>Bacillati</taxon>
        <taxon>Actinomycetota</taxon>
        <taxon>Actinomycetes</taxon>
        <taxon>Streptosporangiales</taxon>
        <taxon>Nocardiopsidaceae</taxon>
        <taxon>Nocardiopsis</taxon>
    </lineage>
</organism>
<dbReference type="EMBL" id="CP003788">
    <property type="protein sequence ID" value="AFR06788.1"/>
    <property type="molecule type" value="Genomic_DNA"/>
</dbReference>
<sequence length="135" mass="14549">MDRSDVRGEHMSKKKTLVTPNASPPGGPYSHAAIAGDFVYLAGATPHRTDGSLVEGTFEEQARATFANLVAIAEAAGSSLRDAVQARVYLRDLDDFQAMNTLFAEYFGDEPPVRTTIQADLPGFLIEIDAVLYTA</sequence>
<dbReference type="AlphaFoldDB" id="J7KZF2"/>
<dbReference type="eggNOG" id="COG0251">
    <property type="taxonomic scope" value="Bacteria"/>
</dbReference>
<evidence type="ECO:0000313" key="2">
    <source>
        <dbReference type="EMBL" id="AFR06788.1"/>
    </source>
</evidence>
<dbReference type="CDD" id="cd00448">
    <property type="entry name" value="YjgF_YER057c_UK114_family"/>
    <property type="match status" value="1"/>
</dbReference>
<dbReference type="SUPFAM" id="SSF55298">
    <property type="entry name" value="YjgF-like"/>
    <property type="match status" value="1"/>
</dbReference>
<dbReference type="PATRIC" id="fig|1205910.3.peg.4821"/>
<dbReference type="Proteomes" id="UP000003779">
    <property type="component" value="Chromosome"/>
</dbReference>
<dbReference type="KEGG" id="nal:B005_5103"/>
<dbReference type="PANTHER" id="PTHR11803:SF39">
    <property type="entry name" value="2-IMINOBUTANOATE_2-IMINOPROPANOATE DEAMINASE"/>
    <property type="match status" value="1"/>
</dbReference>
<feature type="compositionally biased region" description="Basic and acidic residues" evidence="1">
    <location>
        <begin position="1"/>
        <end position="11"/>
    </location>
</feature>
<dbReference type="STRING" id="1205910.B005_5103"/>
<dbReference type="InterPro" id="IPR035959">
    <property type="entry name" value="RutC-like_sf"/>
</dbReference>
<dbReference type="GO" id="GO:0005829">
    <property type="term" value="C:cytosol"/>
    <property type="evidence" value="ECO:0007669"/>
    <property type="project" value="TreeGrafter"/>
</dbReference>
<gene>
    <name evidence="2" type="ordered locus">B005_5103</name>
</gene>
<proteinExistence type="predicted"/>
<accession>J7KZF2</accession>
<protein>
    <submittedName>
        <fullName evidence="2">Endoribonuclease L-PSP family protein</fullName>
    </submittedName>
</protein>
<dbReference type="Pfam" id="PF01042">
    <property type="entry name" value="Ribonuc_L-PSP"/>
    <property type="match status" value="1"/>
</dbReference>
<reference evidence="3" key="2">
    <citation type="submission" date="2012-08" db="EMBL/GenBank/DDBJ databases">
        <title>Whole-genome sequence of Nocardiopsis alba strain ATCC BAA-2165 associated with honeybees.</title>
        <authorList>
            <person name="Qiao J."/>
            <person name="Chen L."/>
            <person name="Li Y."/>
            <person name="Wang J."/>
            <person name="Zhang W."/>
            <person name="Chen S."/>
        </authorList>
    </citation>
    <scope>NUCLEOTIDE SEQUENCE [LARGE SCALE GENOMIC DNA]</scope>
    <source>
        <strain evidence="3">ATCC BAA-2165 / BE74</strain>
    </source>
</reference>
<dbReference type="InterPro" id="IPR006175">
    <property type="entry name" value="YjgF/YER057c/UK114"/>
</dbReference>
<name>J7KZF2_NOCAA</name>